<feature type="signal peptide" evidence="1">
    <location>
        <begin position="1"/>
        <end position="20"/>
    </location>
</feature>
<proteinExistence type="predicted"/>
<evidence type="ECO:0000313" key="2">
    <source>
        <dbReference type="EMBL" id="MBB5286950.1"/>
    </source>
</evidence>
<organism evidence="2 3">
    <name type="scientific">Rhabdobacter roseus</name>
    <dbReference type="NCBI Taxonomy" id="1655419"/>
    <lineage>
        <taxon>Bacteria</taxon>
        <taxon>Pseudomonadati</taxon>
        <taxon>Bacteroidota</taxon>
        <taxon>Cytophagia</taxon>
        <taxon>Cytophagales</taxon>
        <taxon>Cytophagaceae</taxon>
        <taxon>Rhabdobacter</taxon>
    </lineage>
</organism>
<gene>
    <name evidence="2" type="ORF">HNQ92_005112</name>
</gene>
<evidence type="ECO:0008006" key="4">
    <source>
        <dbReference type="Google" id="ProtNLM"/>
    </source>
</evidence>
<dbReference type="AlphaFoldDB" id="A0A840U4D2"/>
<keyword evidence="3" id="KW-1185">Reference proteome</keyword>
<feature type="chain" id="PRO_5032958916" description="Lipoprotein" evidence="1">
    <location>
        <begin position="21"/>
        <end position="182"/>
    </location>
</feature>
<comment type="caution">
    <text evidence="2">The sequence shown here is derived from an EMBL/GenBank/DDBJ whole genome shotgun (WGS) entry which is preliminary data.</text>
</comment>
<keyword evidence="1" id="KW-0732">Signal</keyword>
<evidence type="ECO:0000256" key="1">
    <source>
        <dbReference type="SAM" id="SignalP"/>
    </source>
</evidence>
<evidence type="ECO:0000313" key="3">
    <source>
        <dbReference type="Proteomes" id="UP000557307"/>
    </source>
</evidence>
<protein>
    <recommendedName>
        <fullName evidence="4">Lipoprotein</fullName>
    </recommendedName>
</protein>
<dbReference type="PROSITE" id="PS51257">
    <property type="entry name" value="PROKAR_LIPOPROTEIN"/>
    <property type="match status" value="1"/>
</dbReference>
<accession>A0A840U4D2</accession>
<name>A0A840U4D2_9BACT</name>
<sequence>MLIKRIITGVVLLAGLSACAPSTVPFTNFTVFTEELRRDLEGAGIALDKVQFYNDKPITIKREGVNPNDINVSSEGKISIQNGKSVQTINVRPFTPGVVLGTGAGTMNVSWDDTQQDERGMRFNLNGNQYYISTTEDAKIDYKGYLFDVQSGIGSRLFVSKDILNQINRKNETLKGRRVGGQ</sequence>
<reference evidence="2 3" key="1">
    <citation type="submission" date="2020-08" db="EMBL/GenBank/DDBJ databases">
        <title>Genomic Encyclopedia of Type Strains, Phase IV (KMG-IV): sequencing the most valuable type-strain genomes for metagenomic binning, comparative biology and taxonomic classification.</title>
        <authorList>
            <person name="Goeker M."/>
        </authorList>
    </citation>
    <scope>NUCLEOTIDE SEQUENCE [LARGE SCALE GENOMIC DNA]</scope>
    <source>
        <strain evidence="2 3">DSM 105074</strain>
    </source>
</reference>
<dbReference type="Proteomes" id="UP000557307">
    <property type="component" value="Unassembled WGS sequence"/>
</dbReference>
<dbReference type="EMBL" id="JACHGF010000012">
    <property type="protein sequence ID" value="MBB5286950.1"/>
    <property type="molecule type" value="Genomic_DNA"/>
</dbReference>